<gene>
    <name evidence="2" type="ORF">RIL96_10850</name>
</gene>
<comment type="caution">
    <text evidence="2">The sequence shown here is derived from an EMBL/GenBank/DDBJ whole genome shotgun (WGS) entry which is preliminary data.</text>
</comment>
<protein>
    <submittedName>
        <fullName evidence="2">Uncharacterized protein</fullName>
    </submittedName>
</protein>
<dbReference type="Proteomes" id="UP001251870">
    <property type="component" value="Unassembled WGS sequence"/>
</dbReference>
<keyword evidence="1" id="KW-0472">Membrane</keyword>
<evidence type="ECO:0000313" key="3">
    <source>
        <dbReference type="Proteomes" id="UP001251870"/>
    </source>
</evidence>
<feature type="transmembrane region" description="Helical" evidence="1">
    <location>
        <begin position="20"/>
        <end position="45"/>
    </location>
</feature>
<dbReference type="EMBL" id="JAVKGR010000015">
    <property type="protein sequence ID" value="MDR8020062.1"/>
    <property type="molecule type" value="Genomic_DNA"/>
</dbReference>
<proteinExistence type="predicted"/>
<keyword evidence="3" id="KW-1185">Reference proteome</keyword>
<sequence>MEQNTYQAQAGHERSGAGLLPLIVTAAVAVVVGCGLGLFSGWALFGQNGEDAEADGDAGSYASMACAVLEDMPEQIDAGDLGLQEARTAALTSLAPLTEAAALQDSAYDELAAHAVDIRTGVQRFDVEKINAGIDGLREECEALEL</sequence>
<evidence type="ECO:0000256" key="1">
    <source>
        <dbReference type="SAM" id="Phobius"/>
    </source>
</evidence>
<name>A0ABU2DU75_9MICC</name>
<dbReference type="RefSeq" id="WP_310549040.1">
    <property type="nucleotide sequence ID" value="NZ_JAVKGR010000015.1"/>
</dbReference>
<organism evidence="2 3">
    <name type="scientific">Nesterenkonia aerolata</name>
    <dbReference type="NCBI Taxonomy" id="3074079"/>
    <lineage>
        <taxon>Bacteria</taxon>
        <taxon>Bacillati</taxon>
        <taxon>Actinomycetota</taxon>
        <taxon>Actinomycetes</taxon>
        <taxon>Micrococcales</taxon>
        <taxon>Micrococcaceae</taxon>
        <taxon>Nesterenkonia</taxon>
    </lineage>
</organism>
<evidence type="ECO:0000313" key="2">
    <source>
        <dbReference type="EMBL" id="MDR8020062.1"/>
    </source>
</evidence>
<reference evidence="2 3" key="1">
    <citation type="submission" date="2023-09" db="EMBL/GenBank/DDBJ databases">
        <title>Description of three actinobacteria isolated from air of manufacturing shop in a pharmaceutical factory.</title>
        <authorList>
            <person name="Zhang D.-F."/>
        </authorList>
    </citation>
    <scope>NUCLEOTIDE SEQUENCE [LARGE SCALE GENOMIC DNA]</scope>
    <source>
        <strain evidence="2 3">LY-0111</strain>
    </source>
</reference>
<keyword evidence="1" id="KW-0812">Transmembrane</keyword>
<accession>A0ABU2DU75</accession>
<keyword evidence="1" id="KW-1133">Transmembrane helix</keyword>